<dbReference type="SUPFAM" id="SSF55874">
    <property type="entry name" value="ATPase domain of HSP90 chaperone/DNA topoisomerase II/histidine kinase"/>
    <property type="match status" value="1"/>
</dbReference>
<evidence type="ECO:0000256" key="1">
    <source>
        <dbReference type="ARBA" id="ARBA00000085"/>
    </source>
</evidence>
<dbReference type="InterPro" id="IPR011712">
    <property type="entry name" value="Sig_transdc_His_kin_sub3_dim/P"/>
</dbReference>
<evidence type="ECO:0000256" key="6">
    <source>
        <dbReference type="ARBA" id="ARBA00022777"/>
    </source>
</evidence>
<dbReference type="InterPro" id="IPR036890">
    <property type="entry name" value="HATPase_C_sf"/>
</dbReference>
<proteinExistence type="predicted"/>
<evidence type="ECO:0000256" key="7">
    <source>
        <dbReference type="ARBA" id="ARBA00022840"/>
    </source>
</evidence>
<dbReference type="Gene3D" id="3.30.565.10">
    <property type="entry name" value="Histidine kinase-like ATPase, C-terminal domain"/>
    <property type="match status" value="1"/>
</dbReference>
<evidence type="ECO:0000256" key="2">
    <source>
        <dbReference type="ARBA" id="ARBA00012438"/>
    </source>
</evidence>
<evidence type="ECO:0000256" key="4">
    <source>
        <dbReference type="ARBA" id="ARBA00022679"/>
    </source>
</evidence>
<keyword evidence="6 11" id="KW-0418">Kinase</keyword>
<organism evidence="11 12">
    <name type="scientific">Corynebacterium simulans</name>
    <dbReference type="NCBI Taxonomy" id="146827"/>
    <lineage>
        <taxon>Bacteria</taxon>
        <taxon>Bacillati</taxon>
        <taxon>Actinomycetota</taxon>
        <taxon>Actinomycetes</taxon>
        <taxon>Mycobacteriales</taxon>
        <taxon>Corynebacteriaceae</taxon>
        <taxon>Corynebacterium</taxon>
    </lineage>
</organism>
<keyword evidence="9" id="KW-1133">Transmembrane helix</keyword>
<protein>
    <recommendedName>
        <fullName evidence="2">histidine kinase</fullName>
        <ecNumber evidence="2">2.7.13.3</ecNumber>
    </recommendedName>
</protein>
<feature type="transmembrane region" description="Helical" evidence="9">
    <location>
        <begin position="152"/>
        <end position="169"/>
    </location>
</feature>
<evidence type="ECO:0000259" key="10">
    <source>
        <dbReference type="Pfam" id="PF07730"/>
    </source>
</evidence>
<dbReference type="Gene3D" id="1.20.5.1930">
    <property type="match status" value="1"/>
</dbReference>
<comment type="catalytic activity">
    <reaction evidence="1">
        <text>ATP + protein L-histidine = ADP + protein N-phospho-L-histidine.</text>
        <dbReference type="EC" id="2.7.13.3"/>
    </reaction>
</comment>
<name>A0ABR5VC60_9CORY</name>
<dbReference type="PANTHER" id="PTHR24421:SF10">
    <property type="entry name" value="NITRATE_NITRITE SENSOR PROTEIN NARQ"/>
    <property type="match status" value="1"/>
</dbReference>
<evidence type="ECO:0000313" key="11">
    <source>
        <dbReference type="EMBL" id="KXU19047.1"/>
    </source>
</evidence>
<dbReference type="RefSeq" id="WP_082778540.1">
    <property type="nucleotide sequence ID" value="NZ_LTEB01000013.1"/>
</dbReference>
<keyword evidence="8" id="KW-0902">Two-component regulatory system</keyword>
<reference evidence="11 12" key="1">
    <citation type="journal article" date="2016" name="Int. J. Syst. Evol. Microbiol.">
        <title>Resolving the Complexity of Human Skin Metagenomes Using Single-Molecule Sequencing.</title>
        <authorList>
            <consortium name="NISC Comparative Sequencing Program"/>
            <person name="Tsai Y.C."/>
            <person name="Conlan S."/>
            <person name="Deming C."/>
            <person name="Segre J.A."/>
            <person name="Kong H.H."/>
            <person name="Korlach J."/>
            <person name="Oh J."/>
        </authorList>
    </citation>
    <scope>NUCLEOTIDE SEQUENCE [LARGE SCALE GENOMIC DNA]</scope>
    <source>
        <strain evidence="11 12">1B08</strain>
    </source>
</reference>
<keyword evidence="12" id="KW-1185">Reference proteome</keyword>
<gene>
    <name evidence="11" type="ORF">WM41_0269</name>
</gene>
<dbReference type="EC" id="2.7.13.3" evidence="2"/>
<evidence type="ECO:0000256" key="8">
    <source>
        <dbReference type="ARBA" id="ARBA00023012"/>
    </source>
</evidence>
<accession>A0ABR5VC60</accession>
<keyword evidence="4" id="KW-0808">Transferase</keyword>
<keyword evidence="9" id="KW-0472">Membrane</keyword>
<keyword evidence="7" id="KW-0067">ATP-binding</keyword>
<dbReference type="EMBL" id="LTEB01000013">
    <property type="protein sequence ID" value="KXU19047.1"/>
    <property type="molecule type" value="Genomic_DNA"/>
</dbReference>
<dbReference type="Pfam" id="PF07730">
    <property type="entry name" value="HisKA_3"/>
    <property type="match status" value="1"/>
</dbReference>
<evidence type="ECO:0000256" key="3">
    <source>
        <dbReference type="ARBA" id="ARBA00022553"/>
    </source>
</evidence>
<dbReference type="GO" id="GO:0016301">
    <property type="term" value="F:kinase activity"/>
    <property type="evidence" value="ECO:0007669"/>
    <property type="project" value="UniProtKB-KW"/>
</dbReference>
<dbReference type="CDD" id="cd16917">
    <property type="entry name" value="HATPase_UhpB-NarQ-NarX-like"/>
    <property type="match status" value="1"/>
</dbReference>
<dbReference type="InterPro" id="IPR050482">
    <property type="entry name" value="Sensor_HK_TwoCompSys"/>
</dbReference>
<keyword evidence="3" id="KW-0597">Phosphoprotein</keyword>
<keyword evidence="5" id="KW-0547">Nucleotide-binding</keyword>
<feature type="transmembrane region" description="Helical" evidence="9">
    <location>
        <begin position="38"/>
        <end position="56"/>
    </location>
</feature>
<sequence length="377" mass="41252">MSKGMTFLRTLRLGDVLLAGLAVLLALLYTLVPGPLPMEIHIVQAVVSWAFVPFFLIWRSRPVIAPVGMIFCLGAWAITWMLALPTNSGFSPWLVAAPLAVYSSARLCEERWIPKAILGATFAGTFASPFMWKLQPDLTERYRSGTDFLFTFLFHWLLLLLVYVVAVRLRDKEVERQARQREAQEEERLLIARELHDVLAHSLTLIKVQANAGLVASGTSEEALRTIRTEADGALAEVRSIVSSLRAPTTREPSRQLSDIPKVVEGFRAAGLDISADLPNTPVTLPALTQLALVRIITEALTNVLRHQGTGATVRLKLSDSAALSVESWGRPQGETSGAGVGLVGIAERATALGGWVRTSGDARHFLVEAQFPQRTT</sequence>
<dbReference type="PANTHER" id="PTHR24421">
    <property type="entry name" value="NITRATE/NITRITE SENSOR PROTEIN NARX-RELATED"/>
    <property type="match status" value="1"/>
</dbReference>
<keyword evidence="9" id="KW-0812">Transmembrane</keyword>
<evidence type="ECO:0000256" key="5">
    <source>
        <dbReference type="ARBA" id="ARBA00022741"/>
    </source>
</evidence>
<evidence type="ECO:0000313" key="12">
    <source>
        <dbReference type="Proteomes" id="UP000070339"/>
    </source>
</evidence>
<feature type="transmembrane region" description="Helical" evidence="9">
    <location>
        <begin position="12"/>
        <end position="32"/>
    </location>
</feature>
<feature type="transmembrane region" description="Helical" evidence="9">
    <location>
        <begin position="63"/>
        <end position="83"/>
    </location>
</feature>
<dbReference type="Proteomes" id="UP000070339">
    <property type="component" value="Unassembled WGS sequence"/>
</dbReference>
<comment type="caution">
    <text evidence="11">The sequence shown here is derived from an EMBL/GenBank/DDBJ whole genome shotgun (WGS) entry which is preliminary data.</text>
</comment>
<evidence type="ECO:0000256" key="9">
    <source>
        <dbReference type="SAM" id="Phobius"/>
    </source>
</evidence>
<feature type="domain" description="Signal transduction histidine kinase subgroup 3 dimerisation and phosphoacceptor" evidence="10">
    <location>
        <begin position="187"/>
        <end position="249"/>
    </location>
</feature>